<dbReference type="HOGENOM" id="CLU_180137_1_0_9"/>
<dbReference type="GO" id="GO:0006355">
    <property type="term" value="P:regulation of DNA-templated transcription"/>
    <property type="evidence" value="ECO:0007669"/>
    <property type="project" value="InterPro"/>
</dbReference>
<name>A0A0E2HCC4_9FIRM</name>
<dbReference type="PATRIC" id="fig|999408.3.peg.1999"/>
<proteinExistence type="predicted"/>
<dbReference type="InterPro" id="IPR017154">
    <property type="entry name" value="PC4-like"/>
</dbReference>
<dbReference type="GO" id="GO:0003677">
    <property type="term" value="F:DNA binding"/>
    <property type="evidence" value="ECO:0007669"/>
    <property type="project" value="InterPro"/>
</dbReference>
<evidence type="ECO:0000313" key="3">
    <source>
        <dbReference type="Proteomes" id="UP000013085"/>
    </source>
</evidence>
<dbReference type="Proteomes" id="UP000013085">
    <property type="component" value="Unassembled WGS sequence"/>
</dbReference>
<organism evidence="2 3">
    <name type="scientific">[Clostridium] clostridioforme 90A8</name>
    <dbReference type="NCBI Taxonomy" id="999408"/>
    <lineage>
        <taxon>Bacteria</taxon>
        <taxon>Bacillati</taxon>
        <taxon>Bacillota</taxon>
        <taxon>Clostridia</taxon>
        <taxon>Lachnospirales</taxon>
        <taxon>Lachnospiraceae</taxon>
        <taxon>Enterocloster</taxon>
    </lineage>
</organism>
<dbReference type="Gene3D" id="2.30.31.70">
    <property type="match status" value="1"/>
</dbReference>
<dbReference type="InterPro" id="IPR003173">
    <property type="entry name" value="PC4_C"/>
</dbReference>
<gene>
    <name evidence="2" type="ORF">HMPREF1090_01855</name>
</gene>
<dbReference type="Pfam" id="PF02229">
    <property type="entry name" value="PC4"/>
    <property type="match status" value="1"/>
</dbReference>
<dbReference type="AlphaFoldDB" id="A0A0E2HCC4"/>
<evidence type="ECO:0000259" key="1">
    <source>
        <dbReference type="Pfam" id="PF02229"/>
    </source>
</evidence>
<feature type="domain" description="Transcriptional coactivator p15 (PC4) C-terminal" evidence="1">
    <location>
        <begin position="20"/>
        <end position="66"/>
    </location>
</feature>
<dbReference type="PIRSF" id="PIRSF037246">
    <property type="entry name" value="UCP037246"/>
    <property type="match status" value="1"/>
</dbReference>
<protein>
    <recommendedName>
        <fullName evidence="1">Transcriptional coactivator p15 (PC4) C-terminal domain-containing protein</fullName>
    </recommendedName>
</protein>
<comment type="caution">
    <text evidence="2">The sequence shown here is derived from an EMBL/GenBank/DDBJ whole genome shotgun (WGS) entry which is preliminary data.</text>
</comment>
<sequence length="73" mass="8272">MADIKYDIIKEIGVLSENAKGWRKELNLISWNGGAAKYDIRDWAPGHEKMGKGTTLTAEELENLKEMLNQLQP</sequence>
<accession>A0A0E2HCC4</accession>
<dbReference type="RefSeq" id="WP_002595564.1">
    <property type="nucleotide sequence ID" value="NZ_KB851018.1"/>
</dbReference>
<evidence type="ECO:0000313" key="2">
    <source>
        <dbReference type="EMBL" id="ENZ17555.1"/>
    </source>
</evidence>
<dbReference type="EMBL" id="AGYR01000014">
    <property type="protein sequence ID" value="ENZ17555.1"/>
    <property type="molecule type" value="Genomic_DNA"/>
</dbReference>
<reference evidence="2 3" key="1">
    <citation type="submission" date="2013-01" db="EMBL/GenBank/DDBJ databases">
        <title>The Genome Sequence of Clostridium clostridioforme 90A8.</title>
        <authorList>
            <consortium name="The Broad Institute Genome Sequencing Platform"/>
            <person name="Earl A."/>
            <person name="Ward D."/>
            <person name="Feldgarden M."/>
            <person name="Gevers D."/>
            <person name="Courvalin P."/>
            <person name="Lambert T."/>
            <person name="Walker B."/>
            <person name="Young S.K."/>
            <person name="Zeng Q."/>
            <person name="Gargeya S."/>
            <person name="Fitzgerald M."/>
            <person name="Haas B."/>
            <person name="Abouelleil A."/>
            <person name="Alvarado L."/>
            <person name="Arachchi H.M."/>
            <person name="Berlin A.M."/>
            <person name="Chapman S.B."/>
            <person name="Dewar J."/>
            <person name="Goldberg J."/>
            <person name="Griggs A."/>
            <person name="Gujja S."/>
            <person name="Hansen M."/>
            <person name="Howarth C."/>
            <person name="Imamovic A."/>
            <person name="Larimer J."/>
            <person name="McCowan C."/>
            <person name="Murphy C."/>
            <person name="Neiman D."/>
            <person name="Pearson M."/>
            <person name="Priest M."/>
            <person name="Roberts A."/>
            <person name="Saif S."/>
            <person name="Shea T."/>
            <person name="Sisk P."/>
            <person name="Sykes S."/>
            <person name="Wortman J."/>
            <person name="Nusbaum C."/>
            <person name="Birren B."/>
        </authorList>
    </citation>
    <scope>NUCLEOTIDE SEQUENCE [LARGE SCALE GENOMIC DNA]</scope>
    <source>
        <strain evidence="2 3">90A8</strain>
    </source>
</reference>